<dbReference type="OrthoDB" id="2386090at2759"/>
<keyword evidence="4" id="KW-1185">Reference proteome</keyword>
<protein>
    <submittedName>
        <fullName evidence="3">Uncharacterized protein</fullName>
    </submittedName>
</protein>
<evidence type="ECO:0000313" key="3">
    <source>
        <dbReference type="EMBL" id="KAF9735350.1"/>
    </source>
</evidence>
<feature type="compositionally biased region" description="Basic and acidic residues" evidence="1">
    <location>
        <begin position="281"/>
        <end position="296"/>
    </location>
</feature>
<feature type="compositionally biased region" description="Basic and acidic residues" evidence="1">
    <location>
        <begin position="306"/>
        <end position="319"/>
    </location>
</feature>
<feature type="transmembrane region" description="Helical" evidence="2">
    <location>
        <begin position="129"/>
        <end position="154"/>
    </location>
</feature>
<gene>
    <name evidence="3" type="ORF">PMIN01_06755</name>
</gene>
<dbReference type="Proteomes" id="UP000756921">
    <property type="component" value="Unassembled WGS sequence"/>
</dbReference>
<keyword evidence="2" id="KW-0472">Membrane</keyword>
<evidence type="ECO:0000313" key="4">
    <source>
        <dbReference type="Proteomes" id="UP000756921"/>
    </source>
</evidence>
<proteinExistence type="predicted"/>
<feature type="region of interest" description="Disordered" evidence="1">
    <location>
        <begin position="281"/>
        <end position="325"/>
    </location>
</feature>
<feature type="transmembrane region" description="Helical" evidence="2">
    <location>
        <begin position="99"/>
        <end position="117"/>
    </location>
</feature>
<name>A0A9P6GJ52_9PLEO</name>
<sequence>MHARFQPFAQAFKASRQWTQYSQARQRPRIAAFIYQSCHRNFSLRSPLSALRKITQVSRRRVSTAAQNVKDKSTWQYAEQIVIYEAGSNRTAFIGTWKAIALFQFGVCTVWLAPHLYLNQNQPDKRIRVFQTVGVMALATIPSIILSFITAPFVTSVKLWPIPPHARHSLTALRSFAANLPATTKLTFQTLRIFPMPKHTTIYAHELRALPPRKFRFANIELPKSVAWTQRQRAKSLLKRAWEFVEERRFRFYVKEGVAYTMKTGVPGVWEEVARGIRARTETKGEKKGAGRDGTRRIASNKSVPAKKDVRVQVPEVRRQTSRRV</sequence>
<reference evidence="3" key="1">
    <citation type="journal article" date="2020" name="Mol. Plant Microbe Interact.">
        <title>Genome Sequence of the Biocontrol Agent Coniothyrium minitans strain Conio (IMI 134523).</title>
        <authorList>
            <person name="Patel D."/>
            <person name="Shittu T.A."/>
            <person name="Baroncelli R."/>
            <person name="Muthumeenakshi S."/>
            <person name="Osborne T.H."/>
            <person name="Janganan T.K."/>
            <person name="Sreenivasaprasad S."/>
        </authorList>
    </citation>
    <scope>NUCLEOTIDE SEQUENCE</scope>
    <source>
        <strain evidence="3">Conio</strain>
    </source>
</reference>
<dbReference type="AlphaFoldDB" id="A0A9P6GJ52"/>
<accession>A0A9P6GJ52</accession>
<evidence type="ECO:0000256" key="2">
    <source>
        <dbReference type="SAM" id="Phobius"/>
    </source>
</evidence>
<keyword evidence="2" id="KW-0812">Transmembrane</keyword>
<dbReference type="EMBL" id="WJXW01000006">
    <property type="protein sequence ID" value="KAF9735350.1"/>
    <property type="molecule type" value="Genomic_DNA"/>
</dbReference>
<evidence type="ECO:0000256" key="1">
    <source>
        <dbReference type="SAM" id="MobiDB-lite"/>
    </source>
</evidence>
<organism evidence="3 4">
    <name type="scientific">Paraphaeosphaeria minitans</name>
    <dbReference type="NCBI Taxonomy" id="565426"/>
    <lineage>
        <taxon>Eukaryota</taxon>
        <taxon>Fungi</taxon>
        <taxon>Dikarya</taxon>
        <taxon>Ascomycota</taxon>
        <taxon>Pezizomycotina</taxon>
        <taxon>Dothideomycetes</taxon>
        <taxon>Pleosporomycetidae</taxon>
        <taxon>Pleosporales</taxon>
        <taxon>Massarineae</taxon>
        <taxon>Didymosphaeriaceae</taxon>
        <taxon>Paraphaeosphaeria</taxon>
    </lineage>
</organism>
<comment type="caution">
    <text evidence="3">The sequence shown here is derived from an EMBL/GenBank/DDBJ whole genome shotgun (WGS) entry which is preliminary data.</text>
</comment>
<keyword evidence="2" id="KW-1133">Transmembrane helix</keyword>